<evidence type="ECO:0000256" key="5">
    <source>
        <dbReference type="SAM" id="SignalP"/>
    </source>
</evidence>
<proteinExistence type="predicted"/>
<dbReference type="InterPro" id="IPR036909">
    <property type="entry name" value="Cyt_c-like_dom_sf"/>
</dbReference>
<keyword evidence="1 4" id="KW-0349">Heme</keyword>
<dbReference type="RefSeq" id="WP_237443024.1">
    <property type="nucleotide sequence ID" value="NZ_CAKLPX010000001.1"/>
</dbReference>
<sequence length="468" mass="50624">MSNFTSAILLVTLLITSGYSRSALPNDSVKLGGATTIKASGKNAYSMPAANMPMASRLDFSVGNSFFKNPWVFAPATTTARDGLGPLFNTNGCQNCHIKDGRGNLPLPGSTHSVSMLVRLSIKPQGNEAILITGGNINEPNYGGQLQDFSAPGVKPEAQLNISYQYHSVSFADGSSIELRKPVLQFEQLNYGAFHPQLETSLRMTPAMIGLGLLAAIDDKTLLDLSQVQWNNGVNGRPNKVWDVEHQKTVIGRFGWKAGQPSLRQQNAAAFNGDVGITSSLFSNENCTAIQKACLNTPNGNGSANKQGYELADKLLDAVTFYTHNLAVPSQRNASAPQVISGKALFKKAQCHSCHVETLTTGDAEFSWLSHQTIHPYSDLLLHDLGDGLADNRSEFIATGNEWRTPPLWGIGLAKTVNPNTSFLHDGRARTLLEAIIWHGGEAEYAQQQVLNMNEKDRGALIAFLQSL</sequence>
<accession>A0ABN8ED00</accession>
<evidence type="ECO:0000313" key="8">
    <source>
        <dbReference type="Proteomes" id="UP000838100"/>
    </source>
</evidence>
<protein>
    <recommendedName>
        <fullName evidence="6">Cytochrome c domain-containing protein</fullName>
    </recommendedName>
</protein>
<reference evidence="7" key="1">
    <citation type="submission" date="2021-12" db="EMBL/GenBank/DDBJ databases">
        <authorList>
            <person name="Rodrigo-Torres L."/>
            <person name="Arahal R. D."/>
            <person name="Lucena T."/>
        </authorList>
    </citation>
    <scope>NUCLEOTIDE SEQUENCE</scope>
    <source>
        <strain evidence="7">CECT 8267</strain>
    </source>
</reference>
<gene>
    <name evidence="7" type="ORF">SIN8267_00436</name>
</gene>
<dbReference type="InterPro" id="IPR010538">
    <property type="entry name" value="DHOR"/>
</dbReference>
<dbReference type="Proteomes" id="UP000838100">
    <property type="component" value="Unassembled WGS sequence"/>
</dbReference>
<evidence type="ECO:0000256" key="1">
    <source>
        <dbReference type="ARBA" id="ARBA00022617"/>
    </source>
</evidence>
<dbReference type="Pfam" id="PF06537">
    <property type="entry name" value="DHOR"/>
    <property type="match status" value="1"/>
</dbReference>
<evidence type="ECO:0000256" key="3">
    <source>
        <dbReference type="ARBA" id="ARBA00023004"/>
    </source>
</evidence>
<dbReference type="Gene3D" id="1.10.760.10">
    <property type="entry name" value="Cytochrome c-like domain"/>
    <property type="match status" value="1"/>
</dbReference>
<keyword evidence="2 4" id="KW-0479">Metal-binding</keyword>
<feature type="domain" description="Cytochrome c" evidence="6">
    <location>
        <begin position="337"/>
        <end position="468"/>
    </location>
</feature>
<feature type="signal peptide" evidence="5">
    <location>
        <begin position="1"/>
        <end position="22"/>
    </location>
</feature>
<name>A0ABN8ED00_9GAMM</name>
<dbReference type="PROSITE" id="PS51007">
    <property type="entry name" value="CYTC"/>
    <property type="match status" value="1"/>
</dbReference>
<comment type="caution">
    <text evidence="7">The sequence shown here is derived from an EMBL/GenBank/DDBJ whole genome shotgun (WGS) entry which is preliminary data.</text>
</comment>
<dbReference type="PANTHER" id="PTHR30600">
    <property type="entry name" value="CYTOCHROME C PEROXIDASE-RELATED"/>
    <property type="match status" value="1"/>
</dbReference>
<keyword evidence="3 4" id="KW-0408">Iron</keyword>
<dbReference type="InterPro" id="IPR009056">
    <property type="entry name" value="Cyt_c-like_dom"/>
</dbReference>
<dbReference type="SUPFAM" id="SSF46626">
    <property type="entry name" value="Cytochrome c"/>
    <property type="match status" value="1"/>
</dbReference>
<keyword evidence="5" id="KW-0732">Signal</keyword>
<evidence type="ECO:0000313" key="7">
    <source>
        <dbReference type="EMBL" id="CAH0990344.1"/>
    </source>
</evidence>
<organism evidence="7 8">
    <name type="scientific">Sinobacterium norvegicum</name>
    <dbReference type="NCBI Taxonomy" id="1641715"/>
    <lineage>
        <taxon>Bacteria</taxon>
        <taxon>Pseudomonadati</taxon>
        <taxon>Pseudomonadota</taxon>
        <taxon>Gammaproteobacteria</taxon>
        <taxon>Cellvibrionales</taxon>
        <taxon>Spongiibacteraceae</taxon>
        <taxon>Sinobacterium</taxon>
    </lineage>
</organism>
<dbReference type="PANTHER" id="PTHR30600:SF4">
    <property type="entry name" value="CYTOCHROME C DOMAIN-CONTAINING PROTEIN"/>
    <property type="match status" value="1"/>
</dbReference>
<keyword evidence="8" id="KW-1185">Reference proteome</keyword>
<evidence type="ECO:0000256" key="2">
    <source>
        <dbReference type="ARBA" id="ARBA00022723"/>
    </source>
</evidence>
<dbReference type="PIRSF" id="PIRSF028099">
    <property type="entry name" value="DUF1111"/>
    <property type="match status" value="1"/>
</dbReference>
<dbReference type="InterPro" id="IPR051395">
    <property type="entry name" value="Cytochrome_c_Peroxidase/MauG"/>
</dbReference>
<dbReference type="EMBL" id="CAKLPX010000001">
    <property type="protein sequence ID" value="CAH0990344.1"/>
    <property type="molecule type" value="Genomic_DNA"/>
</dbReference>
<evidence type="ECO:0000256" key="4">
    <source>
        <dbReference type="PROSITE-ProRule" id="PRU00433"/>
    </source>
</evidence>
<evidence type="ECO:0000259" key="6">
    <source>
        <dbReference type="PROSITE" id="PS51007"/>
    </source>
</evidence>
<feature type="chain" id="PRO_5047081570" description="Cytochrome c domain-containing protein" evidence="5">
    <location>
        <begin position="23"/>
        <end position="468"/>
    </location>
</feature>